<dbReference type="InterPro" id="IPR036271">
    <property type="entry name" value="Tet_transcr_reg_TetR-rel_C_sf"/>
</dbReference>
<protein>
    <submittedName>
        <fullName evidence="7">TetR family transcriptional regulator</fullName>
    </submittedName>
</protein>
<evidence type="ECO:0000313" key="8">
    <source>
        <dbReference type="Proteomes" id="UP000535838"/>
    </source>
</evidence>
<dbReference type="EMBL" id="JACJVQ010000003">
    <property type="protein sequence ID" value="MBB6632996.1"/>
    <property type="molecule type" value="Genomic_DNA"/>
</dbReference>
<dbReference type="InterPro" id="IPR039538">
    <property type="entry name" value="BetI_C"/>
</dbReference>
<dbReference type="SUPFAM" id="SSF46689">
    <property type="entry name" value="Homeodomain-like"/>
    <property type="match status" value="1"/>
</dbReference>
<evidence type="ECO:0000256" key="5">
    <source>
        <dbReference type="PROSITE-ProRule" id="PRU00335"/>
    </source>
</evidence>
<dbReference type="PANTHER" id="PTHR30055">
    <property type="entry name" value="HTH-TYPE TRANSCRIPTIONAL REGULATOR RUTR"/>
    <property type="match status" value="1"/>
</dbReference>
<dbReference type="InterPro" id="IPR009057">
    <property type="entry name" value="Homeodomain-like_sf"/>
</dbReference>
<dbReference type="GO" id="GO:0003700">
    <property type="term" value="F:DNA-binding transcription factor activity"/>
    <property type="evidence" value="ECO:0007669"/>
    <property type="project" value="TreeGrafter"/>
</dbReference>
<dbReference type="Pfam" id="PF13977">
    <property type="entry name" value="TetR_C_6"/>
    <property type="match status" value="1"/>
</dbReference>
<proteinExistence type="predicted"/>
<evidence type="ECO:0000313" key="7">
    <source>
        <dbReference type="EMBL" id="MBB6632996.1"/>
    </source>
</evidence>
<dbReference type="PROSITE" id="PS01081">
    <property type="entry name" value="HTH_TETR_1"/>
    <property type="match status" value="1"/>
</dbReference>
<dbReference type="InterPro" id="IPR023772">
    <property type="entry name" value="DNA-bd_HTH_TetR-type_CS"/>
</dbReference>
<dbReference type="PANTHER" id="PTHR30055:SF226">
    <property type="entry name" value="HTH-TYPE TRANSCRIPTIONAL REGULATOR PKSA"/>
    <property type="match status" value="1"/>
</dbReference>
<organism evidence="7 8">
    <name type="scientific">Cohnella thailandensis</name>
    <dbReference type="NCBI Taxonomy" id="557557"/>
    <lineage>
        <taxon>Bacteria</taxon>
        <taxon>Bacillati</taxon>
        <taxon>Bacillota</taxon>
        <taxon>Bacilli</taxon>
        <taxon>Bacillales</taxon>
        <taxon>Paenibacillaceae</taxon>
        <taxon>Cohnella</taxon>
    </lineage>
</organism>
<feature type="DNA-binding region" description="H-T-H motif" evidence="5">
    <location>
        <begin position="31"/>
        <end position="50"/>
    </location>
</feature>
<name>A0A841SQW3_9BACL</name>
<dbReference type="InterPro" id="IPR050109">
    <property type="entry name" value="HTH-type_TetR-like_transc_reg"/>
</dbReference>
<keyword evidence="8" id="KW-1185">Reference proteome</keyword>
<evidence type="ECO:0000259" key="6">
    <source>
        <dbReference type="PROSITE" id="PS50977"/>
    </source>
</evidence>
<dbReference type="SUPFAM" id="SSF48498">
    <property type="entry name" value="Tetracyclin repressor-like, C-terminal domain"/>
    <property type="match status" value="1"/>
</dbReference>
<dbReference type="RefSeq" id="WP_185118237.1">
    <property type="nucleotide sequence ID" value="NZ_JACJVQ010000003.1"/>
</dbReference>
<dbReference type="Pfam" id="PF00440">
    <property type="entry name" value="TetR_N"/>
    <property type="match status" value="1"/>
</dbReference>
<dbReference type="PROSITE" id="PS50977">
    <property type="entry name" value="HTH_TETR_2"/>
    <property type="match status" value="1"/>
</dbReference>
<accession>A0A841SQW3</accession>
<keyword evidence="2" id="KW-0805">Transcription regulation</keyword>
<dbReference type="InterPro" id="IPR001647">
    <property type="entry name" value="HTH_TetR"/>
</dbReference>
<evidence type="ECO:0000256" key="4">
    <source>
        <dbReference type="ARBA" id="ARBA00023163"/>
    </source>
</evidence>
<feature type="domain" description="HTH tetR-type" evidence="6">
    <location>
        <begin position="8"/>
        <end position="68"/>
    </location>
</feature>
<keyword evidence="1" id="KW-0678">Repressor</keyword>
<keyword evidence="4" id="KW-0804">Transcription</keyword>
<dbReference type="GO" id="GO:0000976">
    <property type="term" value="F:transcription cis-regulatory region binding"/>
    <property type="evidence" value="ECO:0007669"/>
    <property type="project" value="TreeGrafter"/>
</dbReference>
<reference evidence="7 8" key="1">
    <citation type="submission" date="2020-08" db="EMBL/GenBank/DDBJ databases">
        <title>Cohnella phylogeny.</title>
        <authorList>
            <person name="Dunlap C."/>
        </authorList>
    </citation>
    <scope>NUCLEOTIDE SEQUENCE [LARGE SCALE GENOMIC DNA]</scope>
    <source>
        <strain evidence="7 8">DSM 25241</strain>
    </source>
</reference>
<gene>
    <name evidence="7" type="ORF">H7B67_02580</name>
</gene>
<dbReference type="AlphaFoldDB" id="A0A841SQW3"/>
<evidence type="ECO:0000256" key="1">
    <source>
        <dbReference type="ARBA" id="ARBA00022491"/>
    </source>
</evidence>
<keyword evidence="3 5" id="KW-0238">DNA-binding</keyword>
<sequence length="199" mass="22636">MPKIVDHEKRKEQIAEAAWKVIRREGLDGVSVRRIADEMGISLGSLRHYFDSQDELLSYAMRLISKRVRLRIQSLPLSGDALSDIELILAEMAPLDEERLAESEVWLAFAGKAVSDPSVRELSLEVHEELARAIRRLIEVLVDRKLARDGIDVVLEARRLHALLDGLVVHHTTFSERLDRKELMETISYHLKSLLVAAT</sequence>
<comment type="caution">
    <text evidence="7">The sequence shown here is derived from an EMBL/GenBank/DDBJ whole genome shotgun (WGS) entry which is preliminary data.</text>
</comment>
<dbReference type="Gene3D" id="1.10.357.10">
    <property type="entry name" value="Tetracycline Repressor, domain 2"/>
    <property type="match status" value="1"/>
</dbReference>
<evidence type="ECO:0000256" key="2">
    <source>
        <dbReference type="ARBA" id="ARBA00023015"/>
    </source>
</evidence>
<evidence type="ECO:0000256" key="3">
    <source>
        <dbReference type="ARBA" id="ARBA00023125"/>
    </source>
</evidence>
<dbReference type="Proteomes" id="UP000535838">
    <property type="component" value="Unassembled WGS sequence"/>
</dbReference>